<dbReference type="AlphaFoldDB" id="H7EK36"/>
<comment type="caution">
    <text evidence="2">The sequence shown here is derived from an EMBL/GenBank/DDBJ whole genome shotgun (WGS) entry which is preliminary data.</text>
</comment>
<keyword evidence="3" id="KW-1185">Reference proteome</keyword>
<sequence length="571" mass="63279">MKISKKVAGTACITAMLAGAAFAQEDFGGFEGGDFGTFEEESSTPTLTWNGEAGVDGRMWLDTENGYDKANDVANSATEADAYLKLEMNYSGENTDLNGKIKLDSASIKDNPEDVIDEFTARGYFGNWQIEAGKMKTVWGKGDKLHVLDNFNANDYTDFIFPEYIDRRIAEPMVKIAWVPSYAGDLVSNIKVEGVYTPMMTADRFATSGQLVPYTQTALTGSVTKKVETAMSNYLTPFVTAELHAQSVMAEAKATDFTDSTKAGAFFSKYKTTLVPYGLDTLNPTETLESAIHNYVAKTKSDSITAQTKALMNASGISSDPTALYADTHNIRYGQAGLRVTGTVGSFDLGASYYYGHYKQPTVDYGKVDSYIENVINGTGVSDDDKFIDYDELQVFGLEAAFLVWKFNTRWEFAYNLTRDFDGTNPYIKNNSIAWVGGFDMDLPIHNVNINIQETGKLILKNDEVDKLGAIGDTDYNSDGKYTNNQLVINISDKWLNEKLTTECTTIYGIECKEWCVQPKVSYNVVDGLTFTARGAYIYADNANGQFYNFTAENTKHHRKAFVQLSAKYQF</sequence>
<dbReference type="eggNOG" id="ENOG5032XTS">
    <property type="taxonomic scope" value="Bacteria"/>
</dbReference>
<dbReference type="OrthoDB" id="2111300at2"/>
<reference evidence="2 3" key="1">
    <citation type="submission" date="2011-09" db="EMBL/GenBank/DDBJ databases">
        <title>The draft genome of Treponema saccharophilum DSM 2985.</title>
        <authorList>
            <consortium name="US DOE Joint Genome Institute (JGI-PGF)"/>
            <person name="Lucas S."/>
            <person name="Copeland A."/>
            <person name="Lapidus A."/>
            <person name="Glavina del Rio T."/>
            <person name="Dalin E."/>
            <person name="Tice H."/>
            <person name="Bruce D."/>
            <person name="Goodwin L."/>
            <person name="Pitluck S."/>
            <person name="Peters L."/>
            <person name="Kyrpides N."/>
            <person name="Mavromatis K."/>
            <person name="Ivanova N."/>
            <person name="Markowitz V."/>
            <person name="Cheng J.-F."/>
            <person name="Hugenholtz P."/>
            <person name="Woyke T."/>
            <person name="Wu D."/>
            <person name="Gronow S."/>
            <person name="Wellnitz S."/>
            <person name="Brambilla E."/>
            <person name="Klenk H.-P."/>
            <person name="Eisen J.A."/>
        </authorList>
    </citation>
    <scope>NUCLEOTIDE SEQUENCE [LARGE SCALE GENOMIC DNA]</scope>
    <source>
        <strain evidence="2 3">DSM 2985</strain>
    </source>
</reference>
<dbReference type="STRING" id="907348.TresaDRAFT_1459"/>
<keyword evidence="1" id="KW-0732">Signal</keyword>
<evidence type="ECO:0000313" key="3">
    <source>
        <dbReference type="Proteomes" id="UP000003571"/>
    </source>
</evidence>
<dbReference type="PATRIC" id="fig|907348.3.peg.1241"/>
<evidence type="ECO:0000313" key="2">
    <source>
        <dbReference type="EMBL" id="EIC02123.1"/>
    </source>
</evidence>
<protein>
    <submittedName>
        <fullName evidence="2">Uncharacterized protein</fullName>
    </submittedName>
</protein>
<feature type="signal peptide" evidence="1">
    <location>
        <begin position="1"/>
        <end position="23"/>
    </location>
</feature>
<feature type="chain" id="PRO_5003609759" evidence="1">
    <location>
        <begin position="24"/>
        <end position="571"/>
    </location>
</feature>
<dbReference type="EMBL" id="AGRW01000043">
    <property type="protein sequence ID" value="EIC02123.1"/>
    <property type="molecule type" value="Genomic_DNA"/>
</dbReference>
<dbReference type="Proteomes" id="UP000003571">
    <property type="component" value="Unassembled WGS sequence"/>
</dbReference>
<accession>H7EK36</accession>
<proteinExistence type="predicted"/>
<gene>
    <name evidence="2" type="ORF">TresaDRAFT_1459</name>
</gene>
<dbReference type="RefSeq" id="WP_002703828.1">
    <property type="nucleotide sequence ID" value="NZ_AGRW01000043.1"/>
</dbReference>
<organism evidence="2 3">
    <name type="scientific">Treponema saccharophilum DSM 2985</name>
    <dbReference type="NCBI Taxonomy" id="907348"/>
    <lineage>
        <taxon>Bacteria</taxon>
        <taxon>Pseudomonadati</taxon>
        <taxon>Spirochaetota</taxon>
        <taxon>Spirochaetia</taxon>
        <taxon>Spirochaetales</taxon>
        <taxon>Treponemataceae</taxon>
        <taxon>Treponema</taxon>
    </lineage>
</organism>
<name>H7EK36_9SPIR</name>
<evidence type="ECO:0000256" key="1">
    <source>
        <dbReference type="SAM" id="SignalP"/>
    </source>
</evidence>